<keyword evidence="1" id="KW-0802">TPR repeat</keyword>
<feature type="compositionally biased region" description="Polar residues" evidence="2">
    <location>
        <begin position="21"/>
        <end position="32"/>
    </location>
</feature>
<gene>
    <name evidence="3" type="ORF">EVOR1521_LOCUS20948</name>
</gene>
<dbReference type="AlphaFoldDB" id="A0AA36J1I7"/>
<feature type="compositionally biased region" description="Basic and acidic residues" evidence="2">
    <location>
        <begin position="61"/>
        <end position="72"/>
    </location>
</feature>
<feature type="region of interest" description="Disordered" evidence="2">
    <location>
        <begin position="512"/>
        <end position="594"/>
    </location>
</feature>
<feature type="compositionally biased region" description="Basic and acidic residues" evidence="2">
    <location>
        <begin position="575"/>
        <end position="594"/>
    </location>
</feature>
<proteinExistence type="predicted"/>
<dbReference type="Pfam" id="PF13181">
    <property type="entry name" value="TPR_8"/>
    <property type="match status" value="2"/>
</dbReference>
<dbReference type="SUPFAM" id="SSF48452">
    <property type="entry name" value="TPR-like"/>
    <property type="match status" value="1"/>
</dbReference>
<protein>
    <recommendedName>
        <fullName evidence="5">Tetratricopeptide repeat-containing protein</fullName>
    </recommendedName>
</protein>
<feature type="region of interest" description="Disordered" evidence="2">
    <location>
        <begin position="609"/>
        <end position="661"/>
    </location>
</feature>
<dbReference type="SMART" id="SM00028">
    <property type="entry name" value="TPR"/>
    <property type="match status" value="3"/>
</dbReference>
<evidence type="ECO:0000256" key="2">
    <source>
        <dbReference type="SAM" id="MobiDB-lite"/>
    </source>
</evidence>
<dbReference type="InterPro" id="IPR011990">
    <property type="entry name" value="TPR-like_helical_dom_sf"/>
</dbReference>
<evidence type="ECO:0000313" key="4">
    <source>
        <dbReference type="Proteomes" id="UP001178507"/>
    </source>
</evidence>
<evidence type="ECO:0008006" key="5">
    <source>
        <dbReference type="Google" id="ProtNLM"/>
    </source>
</evidence>
<dbReference type="InterPro" id="IPR019734">
    <property type="entry name" value="TPR_rpt"/>
</dbReference>
<keyword evidence="4" id="KW-1185">Reference proteome</keyword>
<dbReference type="EMBL" id="CAUJNA010003243">
    <property type="protein sequence ID" value="CAJ1396796.1"/>
    <property type="molecule type" value="Genomic_DNA"/>
</dbReference>
<accession>A0AA36J1I7</accession>
<feature type="compositionally biased region" description="Basic and acidic residues" evidence="2">
    <location>
        <begin position="528"/>
        <end position="546"/>
    </location>
</feature>
<feature type="region of interest" description="Disordered" evidence="2">
    <location>
        <begin position="1"/>
        <end position="77"/>
    </location>
</feature>
<organism evidence="3 4">
    <name type="scientific">Effrenium voratum</name>
    <dbReference type="NCBI Taxonomy" id="2562239"/>
    <lineage>
        <taxon>Eukaryota</taxon>
        <taxon>Sar</taxon>
        <taxon>Alveolata</taxon>
        <taxon>Dinophyceae</taxon>
        <taxon>Suessiales</taxon>
        <taxon>Symbiodiniaceae</taxon>
        <taxon>Effrenium</taxon>
    </lineage>
</organism>
<feature type="compositionally biased region" description="Low complexity" evidence="2">
    <location>
        <begin position="617"/>
        <end position="647"/>
    </location>
</feature>
<feature type="region of interest" description="Disordered" evidence="2">
    <location>
        <begin position="171"/>
        <end position="205"/>
    </location>
</feature>
<reference evidence="3" key="1">
    <citation type="submission" date="2023-08" db="EMBL/GenBank/DDBJ databases">
        <authorList>
            <person name="Chen Y."/>
            <person name="Shah S."/>
            <person name="Dougan E. K."/>
            <person name="Thang M."/>
            <person name="Chan C."/>
        </authorList>
    </citation>
    <scope>NUCLEOTIDE SEQUENCE</scope>
</reference>
<dbReference type="PROSITE" id="PS50005">
    <property type="entry name" value="TPR"/>
    <property type="match status" value="2"/>
</dbReference>
<feature type="repeat" description="TPR" evidence="1">
    <location>
        <begin position="778"/>
        <end position="811"/>
    </location>
</feature>
<name>A0AA36J1I7_9DINO</name>
<comment type="caution">
    <text evidence="3">The sequence shown here is derived from an EMBL/GenBank/DDBJ whole genome shotgun (WGS) entry which is preliminary data.</text>
</comment>
<sequence>MADVTSPGSPQRRMSDVGPRTWSQDSCASSPVFSPLQRLRQGPTFQPLHRRSPAGPLRSLRVREEMSRDGSSRTDTNCEQGLEAEIEGLQKALEEGRCREQFAVRRRLHQLQNVARGSLATTATSVSEDRRDETVDELEKVKTALEDLRRGGEEEKLHRSQLEERVMREIEDLKSPSKSPQPGMGRSSRQLADERERKRSQAHAEVQELTEALAELRVTCADELEAQRLEQLQFQAERAKLQELQGFEDTSQALRSQLAEAEAALLQESSEVQKLRRDVQEQDEVLASFWSLQASFKREAAEASRHQQAALALQEELQTCRQGDAKSSSHSELESERNKRLRQDQVIAELRAQVDSLSRLRPLEESVQHLFDTERACRSSLKDLPKSFQEDLSAVRVGGRSGSLESEVRQHSEWCASTIKKLSAFATSMLQENARLRQRHAEMKQSPQSADEAGGHVRDLRDLDSLARVESQLEAAEGSRQEAEAALRLRSAECAKMAEAESKAEARLKTLEMRMAPHPNGARKKSDKPKEFREVRADRAKPEESPRNPASLANLANPVNPVNLATKAATSPRSPDAKRSPRLDKAKAAPKKSEALEIPVLERLRLNTSATTDRSIPSSCLYNSDSSSGSSAARRGAAYPPSPESGSPDPPHRWTNQFRQSDCSEASQEACREKRWTQMEMPKEICETKTSAYLPGSESAADVFARAEALCESQRFAEAAELFRCVLAALRTSPDRHALRSVEAEVWAHLGVAMQSLDDIAAAIESYCQAVRLDPSLHVCFANLATLYMYLEDFQKAQEQISKALMLEPSNQAYLDIKKSLRSRCAKRT</sequence>
<evidence type="ECO:0000313" key="3">
    <source>
        <dbReference type="EMBL" id="CAJ1396796.1"/>
    </source>
</evidence>
<feature type="repeat" description="TPR" evidence="1">
    <location>
        <begin position="744"/>
        <end position="777"/>
    </location>
</feature>
<evidence type="ECO:0000256" key="1">
    <source>
        <dbReference type="PROSITE-ProRule" id="PRU00339"/>
    </source>
</evidence>
<dbReference type="Proteomes" id="UP001178507">
    <property type="component" value="Unassembled WGS sequence"/>
</dbReference>
<dbReference type="Gene3D" id="1.25.40.10">
    <property type="entry name" value="Tetratricopeptide repeat domain"/>
    <property type="match status" value="1"/>
</dbReference>